<reference evidence="3 4" key="1">
    <citation type="journal article" date="2015" name="Nat. Commun.">
        <title>Production of butyrate from lysine and the Amadori product fructoselysine by a human gut commensal.</title>
        <authorList>
            <person name="Bui T.P."/>
            <person name="Ritari J."/>
            <person name="Boeren S."/>
            <person name="de Waard P."/>
            <person name="Plugge C.M."/>
            <person name="de Vos W.M."/>
        </authorList>
    </citation>
    <scope>NUCLEOTIDE SEQUENCE [LARGE SCALE GENOMIC DNA]</scope>
    <source>
        <strain evidence="3 4">AF211</strain>
    </source>
</reference>
<evidence type="ECO:0000313" key="3">
    <source>
        <dbReference type="EMBL" id="ALP93485.1"/>
    </source>
</evidence>
<dbReference type="Pfam" id="PF18692">
    <property type="entry name" value="DUF5640"/>
    <property type="match status" value="1"/>
</dbReference>
<dbReference type="STRING" id="1297617.IB211_01092c"/>
<evidence type="ECO:0000313" key="4">
    <source>
        <dbReference type="Proteomes" id="UP000064844"/>
    </source>
</evidence>
<dbReference type="AlphaFoldDB" id="A0A0S2W2C3"/>
<dbReference type="RefSeq" id="WP_058117363.1">
    <property type="nucleotide sequence ID" value="NZ_CP011307.1"/>
</dbReference>
<proteinExistence type="predicted"/>
<keyword evidence="4" id="KW-1185">Reference proteome</keyword>
<organism evidence="3 4">
    <name type="scientific">Intestinimonas butyriciproducens</name>
    <dbReference type="NCBI Taxonomy" id="1297617"/>
    <lineage>
        <taxon>Bacteria</taxon>
        <taxon>Bacillati</taxon>
        <taxon>Bacillota</taxon>
        <taxon>Clostridia</taxon>
        <taxon>Eubacteriales</taxon>
        <taxon>Intestinimonas</taxon>
    </lineage>
</organism>
<feature type="chain" id="PRO_5039103870" description="DUF5640 domain-containing protein" evidence="1">
    <location>
        <begin position="22"/>
        <end position="114"/>
    </location>
</feature>
<feature type="domain" description="DUF5640" evidence="2">
    <location>
        <begin position="28"/>
        <end position="104"/>
    </location>
</feature>
<evidence type="ECO:0000259" key="2">
    <source>
        <dbReference type="Pfam" id="PF18692"/>
    </source>
</evidence>
<name>A0A0S2W2C3_9FIRM</name>
<reference evidence="4" key="2">
    <citation type="submission" date="2015-04" db="EMBL/GenBank/DDBJ databases">
        <title>A butyrogenic pathway from the amino acid lysine in a human gut commensal.</title>
        <authorList>
            <person name="de Vos W.M."/>
            <person name="Bui N.T.P."/>
            <person name="Plugge C.M."/>
            <person name="Ritari J."/>
        </authorList>
    </citation>
    <scope>NUCLEOTIDE SEQUENCE [LARGE SCALE GENOMIC DNA]</scope>
    <source>
        <strain evidence="4">AF211</strain>
    </source>
</reference>
<feature type="signal peptide" evidence="1">
    <location>
        <begin position="1"/>
        <end position="21"/>
    </location>
</feature>
<gene>
    <name evidence="3" type="ORF">IB211_01092c</name>
</gene>
<dbReference type="InterPro" id="IPR040984">
    <property type="entry name" value="DUF5640"/>
</dbReference>
<keyword evidence="1" id="KW-0732">Signal</keyword>
<dbReference type="KEGG" id="ibu:IB211_01092c"/>
<dbReference type="PROSITE" id="PS51257">
    <property type="entry name" value="PROKAR_LIPOPROTEIN"/>
    <property type="match status" value="1"/>
</dbReference>
<accession>A0A0S2W2C3</accession>
<dbReference type="EMBL" id="CP011307">
    <property type="protein sequence ID" value="ALP93485.1"/>
    <property type="molecule type" value="Genomic_DNA"/>
</dbReference>
<sequence>MKKFLSIICCLAIVLSLAACGGGGGGGDALKGTWEQTGTDYGTVTWKFDGKGGFTSESDYFDNEGTYTIDGSQVTITREGDFADPVVYDFTVSGSSLTLTSTDGLAPDYDLTKK</sequence>
<evidence type="ECO:0000256" key="1">
    <source>
        <dbReference type="SAM" id="SignalP"/>
    </source>
</evidence>
<protein>
    <recommendedName>
        <fullName evidence="2">DUF5640 domain-containing protein</fullName>
    </recommendedName>
</protein>
<dbReference type="Proteomes" id="UP000064844">
    <property type="component" value="Chromosome"/>
</dbReference>